<proteinExistence type="predicted"/>
<dbReference type="Proteomes" id="UP000295724">
    <property type="component" value="Unassembled WGS sequence"/>
</dbReference>
<accession>A0A4R6XFT8</accession>
<evidence type="ECO:0000313" key="2">
    <source>
        <dbReference type="Proteomes" id="UP000295724"/>
    </source>
</evidence>
<protein>
    <submittedName>
        <fullName evidence="1">Uncharacterized protein</fullName>
    </submittedName>
</protein>
<dbReference type="RefSeq" id="WP_099020333.1">
    <property type="nucleotide sequence ID" value="NZ_NIHB01000011.1"/>
</dbReference>
<dbReference type="EMBL" id="SNZB01000013">
    <property type="protein sequence ID" value="TDR14628.1"/>
    <property type="molecule type" value="Genomic_DNA"/>
</dbReference>
<evidence type="ECO:0000313" key="1">
    <source>
        <dbReference type="EMBL" id="TDR14628.1"/>
    </source>
</evidence>
<gene>
    <name evidence="1" type="ORF">C8D91_2955</name>
</gene>
<dbReference type="AlphaFoldDB" id="A0A4R6XFT8"/>
<reference evidence="1 2" key="1">
    <citation type="submission" date="2019-03" db="EMBL/GenBank/DDBJ databases">
        <title>Genomic Encyclopedia of Type Strains, Phase IV (KMG-IV): sequencing the most valuable type-strain genomes for metagenomic binning, comparative biology and taxonomic classification.</title>
        <authorList>
            <person name="Goeker M."/>
        </authorList>
    </citation>
    <scope>NUCLEOTIDE SEQUENCE [LARGE SCALE GENOMIC DNA]</scope>
    <source>
        <strain evidence="1 2">DSM 25488</strain>
    </source>
</reference>
<organism evidence="1 2">
    <name type="scientific">Marinicella litoralis</name>
    <dbReference type="NCBI Taxonomy" id="644220"/>
    <lineage>
        <taxon>Bacteria</taxon>
        <taxon>Pseudomonadati</taxon>
        <taxon>Pseudomonadota</taxon>
        <taxon>Gammaproteobacteria</taxon>
        <taxon>Lysobacterales</taxon>
        <taxon>Marinicellaceae</taxon>
        <taxon>Marinicella</taxon>
    </lineage>
</organism>
<name>A0A4R6XFT8_9GAMM</name>
<comment type="caution">
    <text evidence="1">The sequence shown here is derived from an EMBL/GenBank/DDBJ whole genome shotgun (WGS) entry which is preliminary data.</text>
</comment>
<sequence>MSLCPTLDLSADEFYTHIKTTLTDGIELTKDEFEVYLIKEPYKHILETALMFTSEIFCDELMDKHG</sequence>
<keyword evidence="2" id="KW-1185">Reference proteome</keyword>